<name>A9P1F9_PICSI</name>
<protein>
    <submittedName>
        <fullName evidence="1">Uncharacterized protein</fullName>
    </submittedName>
</protein>
<proteinExistence type="evidence at transcript level"/>
<reference evidence="1" key="1">
    <citation type="journal article" date="2008" name="BMC Genomics">
        <title>A conifer genomics resource of 200,000 spruce (Picea spp.) ESTs and 6,464 high-quality, sequence-finished full-length cDNAs for Sitka spruce (Picea sitchensis).</title>
        <authorList>
            <person name="Ralph S.G."/>
            <person name="Chun H.J."/>
            <person name="Kolosova N."/>
            <person name="Cooper D."/>
            <person name="Oddy C."/>
            <person name="Ritland C.E."/>
            <person name="Kirkpatrick R."/>
            <person name="Moore R."/>
            <person name="Barber S."/>
            <person name="Holt R.A."/>
            <person name="Jones S.J."/>
            <person name="Marra M.A."/>
            <person name="Douglas C.J."/>
            <person name="Ritland K."/>
            <person name="Bohlmann J."/>
        </authorList>
    </citation>
    <scope>NUCLEOTIDE SEQUENCE</scope>
    <source>
        <tissue evidence="1">Bark</tissue>
    </source>
</reference>
<dbReference type="EMBL" id="EF087480">
    <property type="protein sequence ID" value="ABK26720.1"/>
    <property type="molecule type" value="mRNA"/>
</dbReference>
<sequence>MADDDRRPTTGVVDGSKSLIFKENLLGITSAFQWQYWPFTEVHKVLLCSRVEMAIFE</sequence>
<organism evidence="1">
    <name type="scientific">Picea sitchensis</name>
    <name type="common">Sitka spruce</name>
    <name type="synonym">Pinus sitchensis</name>
    <dbReference type="NCBI Taxonomy" id="3332"/>
    <lineage>
        <taxon>Eukaryota</taxon>
        <taxon>Viridiplantae</taxon>
        <taxon>Streptophyta</taxon>
        <taxon>Embryophyta</taxon>
        <taxon>Tracheophyta</taxon>
        <taxon>Spermatophyta</taxon>
        <taxon>Pinopsida</taxon>
        <taxon>Pinidae</taxon>
        <taxon>Conifers I</taxon>
        <taxon>Pinales</taxon>
        <taxon>Pinaceae</taxon>
        <taxon>Picea</taxon>
    </lineage>
</organism>
<dbReference type="AlphaFoldDB" id="A9P1F9"/>
<accession>A9P1F9</accession>
<evidence type="ECO:0000313" key="1">
    <source>
        <dbReference type="EMBL" id="ABK26720.1"/>
    </source>
</evidence>